<dbReference type="KEGG" id="ccac:CcaHIS019_0111470"/>
<evidence type="ECO:0000313" key="2">
    <source>
        <dbReference type="EMBL" id="BEI88429.1"/>
    </source>
</evidence>
<dbReference type="Proteomes" id="UP001233271">
    <property type="component" value="Chromosome 1"/>
</dbReference>
<keyword evidence="3" id="KW-1185">Reference proteome</keyword>
<dbReference type="RefSeq" id="XP_060453695.1">
    <property type="nucleotide sequence ID" value="XM_060596731.1"/>
</dbReference>
<feature type="region of interest" description="Disordered" evidence="1">
    <location>
        <begin position="1"/>
        <end position="35"/>
    </location>
</feature>
<sequence>MSASDSSRPGFSTLAMRRRAANPEPRRGPSSFLPLPPLPPGFVPTFINVQVRVRGRQINPLAVLDPTRGWTQSTPGPATPGQIVYTGHGGWPHSRNFEWDVEGMELDRPHLRRAYAPQYPIPTRYIYQQERDQIMTEAGRILLRSGSVPMSGDEITRVINTVHDLILRANELCDGVSLEAHYSLVVFLQTIHGSLCVMLEQIAQVEVDPTRMAPPVTAAPAPLSE</sequence>
<gene>
    <name evidence="2" type="ORF">CcaverHIS019_0111470</name>
</gene>
<dbReference type="AlphaFoldDB" id="A0AA48KXM2"/>
<reference evidence="2" key="1">
    <citation type="journal article" date="2023" name="BMC Genomics">
        <title>Chromosome-level genome assemblies of Cutaneotrichosporon spp. (Trichosporonales, Basidiomycota) reveal imbalanced evolution between nucleotide sequences and chromosome synteny.</title>
        <authorList>
            <person name="Kobayashi Y."/>
            <person name="Kayamori A."/>
            <person name="Aoki K."/>
            <person name="Shiwa Y."/>
            <person name="Matsutani M."/>
            <person name="Fujita N."/>
            <person name="Sugita T."/>
            <person name="Iwasaki W."/>
            <person name="Tanaka N."/>
            <person name="Takashima M."/>
        </authorList>
    </citation>
    <scope>NUCLEOTIDE SEQUENCE</scope>
    <source>
        <strain evidence="2">HIS019</strain>
    </source>
</reference>
<evidence type="ECO:0000256" key="1">
    <source>
        <dbReference type="SAM" id="MobiDB-lite"/>
    </source>
</evidence>
<accession>A0AA48KXM2</accession>
<dbReference type="GeneID" id="85492300"/>
<protein>
    <submittedName>
        <fullName evidence="2">Uncharacterized protein</fullName>
    </submittedName>
</protein>
<dbReference type="EMBL" id="AP028212">
    <property type="protein sequence ID" value="BEI88429.1"/>
    <property type="molecule type" value="Genomic_DNA"/>
</dbReference>
<organism evidence="2 3">
    <name type="scientific">Cutaneotrichosporon cavernicola</name>
    <dbReference type="NCBI Taxonomy" id="279322"/>
    <lineage>
        <taxon>Eukaryota</taxon>
        <taxon>Fungi</taxon>
        <taxon>Dikarya</taxon>
        <taxon>Basidiomycota</taxon>
        <taxon>Agaricomycotina</taxon>
        <taxon>Tremellomycetes</taxon>
        <taxon>Trichosporonales</taxon>
        <taxon>Trichosporonaceae</taxon>
        <taxon>Cutaneotrichosporon</taxon>
    </lineage>
</organism>
<proteinExistence type="predicted"/>
<feature type="compositionally biased region" description="Polar residues" evidence="1">
    <location>
        <begin position="1"/>
        <end position="10"/>
    </location>
</feature>
<name>A0AA48KXM2_9TREE</name>
<evidence type="ECO:0000313" key="3">
    <source>
        <dbReference type="Proteomes" id="UP001233271"/>
    </source>
</evidence>